<dbReference type="InterPro" id="IPR050484">
    <property type="entry name" value="Transf_Hexapept/Carb_Anhydrase"/>
</dbReference>
<sequence length="170" mass="18499">MIHPYKGIFPTIHDSVFIANDASIIGDVTIGAQSSIWFKTVIRGDVAPVNIGERTSIQDLSVLHQSPGMPLTIESDVTVGHQTTLHSTTIQKHALIGMGSILLDGSEIGEYAFIGAGSLVPPNKKIPPFTLALGRPAKVVRELTESDYAEMQRICQSYVEKGVIYKQQNR</sequence>
<dbReference type="RefSeq" id="WP_073013386.1">
    <property type="nucleotide sequence ID" value="NZ_FQXD01000030.1"/>
</dbReference>
<dbReference type="Gene3D" id="2.160.10.10">
    <property type="entry name" value="Hexapeptide repeat proteins"/>
    <property type="match status" value="1"/>
</dbReference>
<protein>
    <submittedName>
        <fullName evidence="1">Carbonic anhydrase or acetyltransferase, isoleucine patch superfamily</fullName>
    </submittedName>
</protein>
<reference evidence="2" key="1">
    <citation type="submission" date="2016-11" db="EMBL/GenBank/DDBJ databases">
        <authorList>
            <person name="Varghese N."/>
            <person name="Submissions S."/>
        </authorList>
    </citation>
    <scope>NUCLEOTIDE SEQUENCE [LARGE SCALE GENOMIC DNA]</scope>
    <source>
        <strain evidence="2">CGMCC 1.6496</strain>
    </source>
</reference>
<dbReference type="Pfam" id="PF00132">
    <property type="entry name" value="Hexapep"/>
    <property type="match status" value="2"/>
</dbReference>
<dbReference type="InterPro" id="IPR011004">
    <property type="entry name" value="Trimer_LpxA-like_sf"/>
</dbReference>
<dbReference type="EMBL" id="FQXD01000030">
    <property type="protein sequence ID" value="SHI00988.1"/>
    <property type="molecule type" value="Genomic_DNA"/>
</dbReference>
<organism evidence="1 2">
    <name type="scientific">Virgibacillus chiguensis</name>
    <dbReference type="NCBI Taxonomy" id="411959"/>
    <lineage>
        <taxon>Bacteria</taxon>
        <taxon>Bacillati</taxon>
        <taxon>Bacillota</taxon>
        <taxon>Bacilli</taxon>
        <taxon>Bacillales</taxon>
        <taxon>Bacillaceae</taxon>
        <taxon>Virgibacillus</taxon>
    </lineage>
</organism>
<dbReference type="AlphaFoldDB" id="A0A1M5XN62"/>
<gene>
    <name evidence="1" type="ORF">SAMN05421807_13013</name>
</gene>
<evidence type="ECO:0000313" key="2">
    <source>
        <dbReference type="Proteomes" id="UP000184079"/>
    </source>
</evidence>
<name>A0A1M5XN62_9BACI</name>
<dbReference type="Proteomes" id="UP000184079">
    <property type="component" value="Unassembled WGS sequence"/>
</dbReference>
<proteinExistence type="predicted"/>
<evidence type="ECO:0000313" key="1">
    <source>
        <dbReference type="EMBL" id="SHI00988.1"/>
    </source>
</evidence>
<dbReference type="InterPro" id="IPR047324">
    <property type="entry name" value="LbH_gamma_CA-like"/>
</dbReference>
<dbReference type="OrthoDB" id="9803036at2"/>
<dbReference type="CDD" id="cd04645">
    <property type="entry name" value="LbH_gamma_CA_like"/>
    <property type="match status" value="1"/>
</dbReference>
<accession>A0A1M5XN62</accession>
<dbReference type="PANTHER" id="PTHR13061:SF29">
    <property type="entry name" value="GAMMA CARBONIC ANHYDRASE-LIKE 1, MITOCHONDRIAL-RELATED"/>
    <property type="match status" value="1"/>
</dbReference>
<dbReference type="GO" id="GO:0016740">
    <property type="term" value="F:transferase activity"/>
    <property type="evidence" value="ECO:0007669"/>
    <property type="project" value="UniProtKB-KW"/>
</dbReference>
<dbReference type="SUPFAM" id="SSF51161">
    <property type="entry name" value="Trimeric LpxA-like enzymes"/>
    <property type="match status" value="1"/>
</dbReference>
<dbReference type="PANTHER" id="PTHR13061">
    <property type="entry name" value="DYNACTIN SUBUNIT P25"/>
    <property type="match status" value="1"/>
</dbReference>
<keyword evidence="1" id="KW-0808">Transferase</keyword>
<dbReference type="InterPro" id="IPR001451">
    <property type="entry name" value="Hexapep"/>
</dbReference>
<keyword evidence="2" id="KW-1185">Reference proteome</keyword>